<gene>
    <name evidence="3" type="primary">LOC116542929</name>
</gene>
<keyword evidence="2" id="KW-1185">Reference proteome</keyword>
<accession>A0A6J3H2P2</accession>
<evidence type="ECO:0000313" key="2">
    <source>
        <dbReference type="Proteomes" id="UP000504640"/>
    </source>
</evidence>
<reference evidence="3" key="1">
    <citation type="submission" date="2025-08" db="UniProtKB">
        <authorList>
            <consortium name="RefSeq"/>
        </authorList>
    </citation>
    <scope>IDENTIFICATION</scope>
    <source>
        <tissue evidence="3">Blood</tissue>
    </source>
</reference>
<dbReference type="GeneID" id="116542929"/>
<name>A0A6J3H2P2_SAPAP</name>
<feature type="compositionally biased region" description="Gly residues" evidence="1">
    <location>
        <begin position="92"/>
        <end position="106"/>
    </location>
</feature>
<organism evidence="2 3">
    <name type="scientific">Sapajus apella</name>
    <name type="common">Brown-capped capuchin</name>
    <name type="synonym">Cebus apella</name>
    <dbReference type="NCBI Taxonomy" id="9515"/>
    <lineage>
        <taxon>Eukaryota</taxon>
        <taxon>Metazoa</taxon>
        <taxon>Chordata</taxon>
        <taxon>Craniata</taxon>
        <taxon>Vertebrata</taxon>
        <taxon>Euteleostomi</taxon>
        <taxon>Mammalia</taxon>
        <taxon>Eutheria</taxon>
        <taxon>Euarchontoglires</taxon>
        <taxon>Primates</taxon>
        <taxon>Haplorrhini</taxon>
        <taxon>Platyrrhini</taxon>
        <taxon>Cebidae</taxon>
        <taxon>Cebinae</taxon>
        <taxon>Sapajus</taxon>
    </lineage>
</organism>
<evidence type="ECO:0000313" key="3">
    <source>
        <dbReference type="RefSeq" id="XP_032124062.1"/>
    </source>
</evidence>
<proteinExistence type="predicted"/>
<feature type="compositionally biased region" description="Polar residues" evidence="1">
    <location>
        <begin position="1"/>
        <end position="10"/>
    </location>
</feature>
<feature type="compositionally biased region" description="Low complexity" evidence="1">
    <location>
        <begin position="57"/>
        <end position="72"/>
    </location>
</feature>
<dbReference type="Proteomes" id="UP000504640">
    <property type="component" value="Unplaced"/>
</dbReference>
<protein>
    <submittedName>
        <fullName evidence="3">Uncharacterized protein LOC116542929</fullName>
    </submittedName>
</protein>
<feature type="region of interest" description="Disordered" evidence="1">
    <location>
        <begin position="1"/>
        <end position="165"/>
    </location>
</feature>
<dbReference type="RefSeq" id="XP_032124062.1">
    <property type="nucleotide sequence ID" value="XM_032268171.1"/>
</dbReference>
<evidence type="ECO:0000256" key="1">
    <source>
        <dbReference type="SAM" id="MobiDB-lite"/>
    </source>
</evidence>
<dbReference type="AlphaFoldDB" id="A0A6J3H2P2"/>
<sequence length="190" mass="19925">MASSARQTDTTDTEGLPHALDSEAVPVLLERGAGLGQNQDTRDTMHTRVLTVGAENAAPAAAAGPSVGTSGSPFPPPHRGGRSKHPPRTVGPGFGFGDSWEQGGGSRRNSPPGVFATARQASPRPRSGAISAGARWTPASLRPGAVRRYTSTSRARRGPGPCRVRAGLRFPARRRLRHCPQCGTRPGLQR</sequence>